<feature type="chain" id="PRO_5017478623" evidence="2">
    <location>
        <begin position="16"/>
        <end position="330"/>
    </location>
</feature>
<dbReference type="InterPro" id="IPR050796">
    <property type="entry name" value="SCF_F-box_component"/>
</dbReference>
<feature type="signal peptide" evidence="2">
    <location>
        <begin position="1"/>
        <end position="15"/>
    </location>
</feature>
<dbReference type="InterPro" id="IPR036047">
    <property type="entry name" value="F-box-like_dom_sf"/>
</dbReference>
<dbReference type="Gramene" id="rna40901">
    <property type="protein sequence ID" value="RHN46418.1"/>
    <property type="gene ID" value="gene40901"/>
</dbReference>
<comment type="caution">
    <text evidence="4">The sequence shown here is derived from an EMBL/GenBank/DDBJ whole genome shotgun (WGS) entry which is preliminary data.</text>
</comment>
<proteinExistence type="predicted"/>
<dbReference type="Proteomes" id="UP000265566">
    <property type="component" value="Chromosome 7"/>
</dbReference>
<feature type="domain" description="F-box" evidence="3">
    <location>
        <begin position="66"/>
        <end position="112"/>
    </location>
</feature>
<dbReference type="Gene3D" id="1.20.1280.50">
    <property type="match status" value="1"/>
</dbReference>
<gene>
    <name evidence="4" type="ORF">MtrunA17_Chr7g0241991</name>
</gene>
<accession>A0A396H0Z2</accession>
<keyword evidence="2" id="KW-0732">Signal</keyword>
<evidence type="ECO:0000313" key="4">
    <source>
        <dbReference type="EMBL" id="RHN46418.1"/>
    </source>
</evidence>
<dbReference type="EMBL" id="PSQE01000007">
    <property type="protein sequence ID" value="RHN46418.1"/>
    <property type="molecule type" value="Genomic_DNA"/>
</dbReference>
<dbReference type="AlphaFoldDB" id="A0A396H0Z2"/>
<evidence type="ECO:0000259" key="3">
    <source>
        <dbReference type="PROSITE" id="PS50181"/>
    </source>
</evidence>
<evidence type="ECO:0000256" key="2">
    <source>
        <dbReference type="SAM" id="SignalP"/>
    </source>
</evidence>
<dbReference type="PANTHER" id="PTHR31672">
    <property type="entry name" value="BNACNNG10540D PROTEIN"/>
    <property type="match status" value="1"/>
</dbReference>
<sequence length="330" mass="37955">MLVLFLVSFTQTVNRLIFSNQSKMQVSSGDEEEQLHQEVSLPPRSQMAPGTTATKRRRRLSSSIGNPPLPTLPFDLVLEILYRLPVKSLMQFKCVCKSWKSFISHPKFAKKHFCVSTKTHHLFFHCKPKGSFEYIIKAFPLSTIFTKKVTPTATTTQQLDYPLSNPNCLNCDRIRGSCHGILCIVLYTGYESYQELFLPDYRSTYVFRKSLCVLKDCLCILSSHIGCSSEVWLMKEYINSESWTKLFHVPPLIEGVGSVIYERALYVYENDLVLLVVYNSRDGTFKSLKIKKQHGGSKWMIPEVFQESLIYVMLCNMGFRHIKNSSELQL</sequence>
<reference evidence="4" key="1">
    <citation type="journal article" date="2018" name="Nat. Plants">
        <title>Whole-genome landscape of Medicago truncatula symbiotic genes.</title>
        <authorList>
            <person name="Pecrix Y."/>
            <person name="Gamas P."/>
            <person name="Carrere S."/>
        </authorList>
    </citation>
    <scope>NUCLEOTIDE SEQUENCE</scope>
    <source>
        <tissue evidence="4">Leaves</tissue>
    </source>
</reference>
<dbReference type="Pfam" id="PF00646">
    <property type="entry name" value="F-box"/>
    <property type="match status" value="1"/>
</dbReference>
<dbReference type="PANTHER" id="PTHR31672:SF13">
    <property type="entry name" value="F-BOX PROTEIN CPR30-LIKE"/>
    <property type="match status" value="1"/>
</dbReference>
<dbReference type="SUPFAM" id="SSF81383">
    <property type="entry name" value="F-box domain"/>
    <property type="match status" value="1"/>
</dbReference>
<dbReference type="SMART" id="SM00256">
    <property type="entry name" value="FBOX"/>
    <property type="match status" value="1"/>
</dbReference>
<dbReference type="InterPro" id="IPR001810">
    <property type="entry name" value="F-box_dom"/>
</dbReference>
<dbReference type="PROSITE" id="PS50181">
    <property type="entry name" value="FBOX"/>
    <property type="match status" value="1"/>
</dbReference>
<feature type="region of interest" description="Disordered" evidence="1">
    <location>
        <begin position="29"/>
        <end position="64"/>
    </location>
</feature>
<protein>
    <submittedName>
        <fullName evidence="4">Putative F-box domain-containing protein</fullName>
    </submittedName>
</protein>
<dbReference type="CDD" id="cd22157">
    <property type="entry name" value="F-box_AtFBW1-like"/>
    <property type="match status" value="1"/>
</dbReference>
<organism evidence="4">
    <name type="scientific">Medicago truncatula</name>
    <name type="common">Barrel medic</name>
    <name type="synonym">Medicago tribuloides</name>
    <dbReference type="NCBI Taxonomy" id="3880"/>
    <lineage>
        <taxon>Eukaryota</taxon>
        <taxon>Viridiplantae</taxon>
        <taxon>Streptophyta</taxon>
        <taxon>Embryophyta</taxon>
        <taxon>Tracheophyta</taxon>
        <taxon>Spermatophyta</taxon>
        <taxon>Magnoliopsida</taxon>
        <taxon>eudicotyledons</taxon>
        <taxon>Gunneridae</taxon>
        <taxon>Pentapetalae</taxon>
        <taxon>rosids</taxon>
        <taxon>fabids</taxon>
        <taxon>Fabales</taxon>
        <taxon>Fabaceae</taxon>
        <taxon>Papilionoideae</taxon>
        <taxon>50 kb inversion clade</taxon>
        <taxon>NPAAA clade</taxon>
        <taxon>Hologalegina</taxon>
        <taxon>IRL clade</taxon>
        <taxon>Trifolieae</taxon>
        <taxon>Medicago</taxon>
    </lineage>
</organism>
<evidence type="ECO:0000256" key="1">
    <source>
        <dbReference type="SAM" id="MobiDB-lite"/>
    </source>
</evidence>
<name>A0A396H0Z2_MEDTR</name>